<evidence type="ECO:0008006" key="3">
    <source>
        <dbReference type="Google" id="ProtNLM"/>
    </source>
</evidence>
<comment type="caution">
    <text evidence="1">The sequence shown here is derived from an EMBL/GenBank/DDBJ whole genome shotgun (WGS) entry which is preliminary data.</text>
</comment>
<protein>
    <recommendedName>
        <fullName evidence="3">Inclusion body protein</fullName>
    </recommendedName>
</protein>
<dbReference type="InterPro" id="IPR021087">
    <property type="entry name" value="Uncharacterised_PixA/AidA"/>
</dbReference>
<accession>A0A246GAL7</accession>
<proteinExistence type="predicted"/>
<dbReference type="Proteomes" id="UP000198034">
    <property type="component" value="Unassembled WGS sequence"/>
</dbReference>
<dbReference type="EMBL" id="MTCY01000020">
    <property type="protein sequence ID" value="OWP77091.1"/>
    <property type="molecule type" value="Genomic_DNA"/>
</dbReference>
<sequence>MATISIQIAVDGSSLAARVADGSLKAGTQSSPTSLGAWSDSNVFITMTTQNSNVTNNSQGQSELNVKANSGDQVQWFMTTFDSNVDYTAFLYSGSFNPSSAFTTLTYITPQVNNYLPPTNNPTGALTKFTNNESYALGTVLQVGASIQYTLAFTLVNNSNGSIVGYFTWDPFITVNN</sequence>
<evidence type="ECO:0000313" key="2">
    <source>
        <dbReference type="Proteomes" id="UP000198034"/>
    </source>
</evidence>
<organism evidence="1 2">
    <name type="scientific">Flavobacterium columnare</name>
    <dbReference type="NCBI Taxonomy" id="996"/>
    <lineage>
        <taxon>Bacteria</taxon>
        <taxon>Pseudomonadati</taxon>
        <taxon>Bacteroidota</taxon>
        <taxon>Flavobacteriia</taxon>
        <taxon>Flavobacteriales</taxon>
        <taxon>Flavobacteriaceae</taxon>
        <taxon>Flavobacterium</taxon>
    </lineage>
</organism>
<reference evidence="1 2" key="1">
    <citation type="journal article" date="2017" name="Infect. Genet. Evol.">
        <title>Comparative genome analysis of fish pathogen Flavobacterium columnare reveals extensive sequence diversity within the species.</title>
        <authorList>
            <person name="Kayansamruaj P."/>
            <person name="Dong H.T."/>
            <person name="Hirono I."/>
            <person name="Kondo H."/>
            <person name="Senapin S."/>
            <person name="Rodkhum C."/>
        </authorList>
    </citation>
    <scope>NUCLEOTIDE SEQUENCE [LARGE SCALE GENOMIC DNA]</scope>
    <source>
        <strain evidence="1 2">1214</strain>
    </source>
</reference>
<gene>
    <name evidence="1" type="ORF">BWK62_08275</name>
</gene>
<dbReference type="AlphaFoldDB" id="A0A246GAL7"/>
<name>A0A246GAL7_9FLAO</name>
<dbReference type="InterPro" id="IPR038712">
    <property type="entry name" value="PixA-like_sf"/>
</dbReference>
<evidence type="ECO:0000313" key="1">
    <source>
        <dbReference type="EMBL" id="OWP77091.1"/>
    </source>
</evidence>
<dbReference type="Pfam" id="PF12306">
    <property type="entry name" value="PixA"/>
    <property type="match status" value="1"/>
</dbReference>
<dbReference type="Gene3D" id="2.60.40.3910">
    <property type="entry name" value="Inclusion body protein"/>
    <property type="match status" value="1"/>
</dbReference>